<sequence length="124" mass="13966">MINKILSSILINGTVLYVIIKYFPEIGLSVDPISALNLEIVFLLGTIFWVFDEVVKRLVKVLIFPLMLLMSGIMSILINVGIFYFFAYTVNYLNIGIQIELGTFIQVLILSIIVALANLLLKKL</sequence>
<keyword evidence="1" id="KW-0812">Transmembrane</keyword>
<evidence type="ECO:0000313" key="2">
    <source>
        <dbReference type="EMBL" id="MBS8121489.1"/>
    </source>
</evidence>
<comment type="caution">
    <text evidence="2">The sequence shown here is derived from an EMBL/GenBank/DDBJ whole genome shotgun (WGS) entry which is preliminary data.</text>
</comment>
<feature type="transmembrane region" description="Helical" evidence="1">
    <location>
        <begin position="5"/>
        <end position="23"/>
    </location>
</feature>
<accession>A0ABS5QLY8</accession>
<keyword evidence="1" id="KW-1133">Transmembrane helix</keyword>
<proteinExistence type="predicted"/>
<keyword evidence="1" id="KW-0472">Membrane</keyword>
<dbReference type="RefSeq" id="WP_213348063.1">
    <property type="nucleotide sequence ID" value="NZ_JAEDAM010000002.1"/>
</dbReference>
<feature type="transmembrane region" description="Helical" evidence="1">
    <location>
        <begin position="63"/>
        <end position="87"/>
    </location>
</feature>
<protein>
    <submittedName>
        <fullName evidence="2">Membrane protein, containing Mycobacterial 4 TMS phage holin, autolysin</fullName>
    </submittedName>
</protein>
<reference evidence="2 3" key="1">
    <citation type="journal article" date="2021" name="Nat. Commun.">
        <title>Reductive evolution and unique predatory mode in the CPR bacterium Vampirococcus lugosii.</title>
        <authorList>
            <person name="Moreira D."/>
            <person name="Zivanovic Y."/>
            <person name="Lopez-Archilla A.I."/>
            <person name="Iniesto M."/>
            <person name="Lopez-Garcia P."/>
        </authorList>
    </citation>
    <scope>NUCLEOTIDE SEQUENCE [LARGE SCALE GENOMIC DNA]</scope>
    <source>
        <strain evidence="2">Chiprana</strain>
    </source>
</reference>
<gene>
    <name evidence="2" type="ORF">VAMP_5n129</name>
</gene>
<dbReference type="EMBL" id="JAEDAM010000002">
    <property type="protein sequence ID" value="MBS8121489.1"/>
    <property type="molecule type" value="Genomic_DNA"/>
</dbReference>
<dbReference type="Proteomes" id="UP000680365">
    <property type="component" value="Unassembled WGS sequence"/>
</dbReference>
<evidence type="ECO:0000256" key="1">
    <source>
        <dbReference type="SAM" id="Phobius"/>
    </source>
</evidence>
<feature type="transmembrane region" description="Helical" evidence="1">
    <location>
        <begin position="35"/>
        <end position="51"/>
    </location>
</feature>
<evidence type="ECO:0000313" key="3">
    <source>
        <dbReference type="Proteomes" id="UP000680365"/>
    </source>
</evidence>
<keyword evidence="3" id="KW-1185">Reference proteome</keyword>
<organism evidence="2 3">
    <name type="scientific">Candidatus Vampirococcus lugosii</name>
    <dbReference type="NCBI Taxonomy" id="2789015"/>
    <lineage>
        <taxon>Bacteria</taxon>
        <taxon>Candidatus Absconditibacteriota</taxon>
        <taxon>Vampirococcus</taxon>
    </lineage>
</organism>
<feature type="transmembrane region" description="Helical" evidence="1">
    <location>
        <begin position="99"/>
        <end position="121"/>
    </location>
</feature>
<name>A0ABS5QLY8_9BACT</name>